<proteinExistence type="predicted"/>
<dbReference type="EMBL" id="BGZK01000229">
    <property type="protein sequence ID" value="GBP30138.1"/>
    <property type="molecule type" value="Genomic_DNA"/>
</dbReference>
<feature type="compositionally biased region" description="Acidic residues" evidence="1">
    <location>
        <begin position="301"/>
        <end position="312"/>
    </location>
</feature>
<name>A0A4C1UUM4_EUMVA</name>
<keyword evidence="3" id="KW-1185">Reference proteome</keyword>
<comment type="caution">
    <text evidence="2">The sequence shown here is derived from an EMBL/GenBank/DDBJ whole genome shotgun (WGS) entry which is preliminary data.</text>
</comment>
<dbReference type="AlphaFoldDB" id="A0A4C1UUM4"/>
<accession>A0A4C1UUM4</accession>
<evidence type="ECO:0000256" key="1">
    <source>
        <dbReference type="SAM" id="MobiDB-lite"/>
    </source>
</evidence>
<reference evidence="2 3" key="1">
    <citation type="journal article" date="2019" name="Commun. Biol.">
        <title>The bagworm genome reveals a unique fibroin gene that provides high tensile strength.</title>
        <authorList>
            <person name="Kono N."/>
            <person name="Nakamura H."/>
            <person name="Ohtoshi R."/>
            <person name="Tomita M."/>
            <person name="Numata K."/>
            <person name="Arakawa K."/>
        </authorList>
    </citation>
    <scope>NUCLEOTIDE SEQUENCE [LARGE SCALE GENOMIC DNA]</scope>
</reference>
<evidence type="ECO:0000313" key="2">
    <source>
        <dbReference type="EMBL" id="GBP30138.1"/>
    </source>
</evidence>
<evidence type="ECO:0000313" key="3">
    <source>
        <dbReference type="Proteomes" id="UP000299102"/>
    </source>
</evidence>
<organism evidence="2 3">
    <name type="scientific">Eumeta variegata</name>
    <name type="common">Bagworm moth</name>
    <name type="synonym">Eumeta japonica</name>
    <dbReference type="NCBI Taxonomy" id="151549"/>
    <lineage>
        <taxon>Eukaryota</taxon>
        <taxon>Metazoa</taxon>
        <taxon>Ecdysozoa</taxon>
        <taxon>Arthropoda</taxon>
        <taxon>Hexapoda</taxon>
        <taxon>Insecta</taxon>
        <taxon>Pterygota</taxon>
        <taxon>Neoptera</taxon>
        <taxon>Endopterygota</taxon>
        <taxon>Lepidoptera</taxon>
        <taxon>Glossata</taxon>
        <taxon>Ditrysia</taxon>
        <taxon>Tineoidea</taxon>
        <taxon>Psychidae</taxon>
        <taxon>Oiketicinae</taxon>
        <taxon>Eumeta</taxon>
    </lineage>
</organism>
<protein>
    <submittedName>
        <fullName evidence="2">Uncharacterized protein</fullName>
    </submittedName>
</protein>
<dbReference type="Proteomes" id="UP000299102">
    <property type="component" value="Unassembled WGS sequence"/>
</dbReference>
<sequence>MDLEDRGFEETVREKSRTDLYNYIKQSSGRLLDDKFAYMEDCVIRETNCPTEKISSLKKELKLFKWQFRQKWTAASYKEERFLQNNAKWLTGTRCNVNICCSNESKSRRKSDASAIIKEITKSPTRAYKIRKVITQNKEKNIQRLSTMEALSMFVEAGLSRSQYNVIRSARKQLYPCYSLLQKAKADCYPKPESFHVTDTCAEIKLQDLVDHTASRLCTYLEEVLKGLSSEEKENLKLISKWGCDGSQQTRLLLSSDPLLSCTRSRFMKNKKPFTKEALEFLIPESDDSEDTGAQYTTTIDECDISDDNEFD</sequence>
<feature type="region of interest" description="Disordered" evidence="1">
    <location>
        <begin position="286"/>
        <end position="312"/>
    </location>
</feature>
<dbReference type="OrthoDB" id="8193306at2759"/>
<gene>
    <name evidence="2" type="ORF">EVAR_94983_1</name>
</gene>